<comment type="similarity">
    <text evidence="3">Belongs to the glycosyltransferase 11 family.</text>
</comment>
<dbReference type="InterPro" id="IPR002516">
    <property type="entry name" value="Glyco_trans_11"/>
</dbReference>
<dbReference type="Proteomes" id="UP000663844">
    <property type="component" value="Unassembled WGS sequence"/>
</dbReference>
<dbReference type="GO" id="GO:0032580">
    <property type="term" value="C:Golgi cisterna membrane"/>
    <property type="evidence" value="ECO:0007669"/>
    <property type="project" value="UniProtKB-SubCell"/>
</dbReference>
<evidence type="ECO:0000313" key="6">
    <source>
        <dbReference type="EMBL" id="CAF3819249.1"/>
    </source>
</evidence>
<name>A0A814HYK5_9BILA</name>
<evidence type="ECO:0000313" key="7">
    <source>
        <dbReference type="Proteomes" id="UP000663845"/>
    </source>
</evidence>
<dbReference type="UniPathway" id="UPA00378"/>
<keyword evidence="3" id="KW-0735">Signal-anchor</keyword>
<evidence type="ECO:0000313" key="5">
    <source>
        <dbReference type="EMBL" id="CAF1017120.1"/>
    </source>
</evidence>
<dbReference type="PANTHER" id="PTHR11927">
    <property type="entry name" value="GALACTOSIDE 2-L-FUCOSYLTRANSFERASE"/>
    <property type="match status" value="1"/>
</dbReference>
<reference evidence="5" key="1">
    <citation type="submission" date="2021-02" db="EMBL/GenBank/DDBJ databases">
        <authorList>
            <person name="Nowell W R."/>
        </authorList>
    </citation>
    <scope>NUCLEOTIDE SEQUENCE</scope>
</reference>
<gene>
    <name evidence="5" type="ORF">JYZ213_LOCUS16857</name>
    <name evidence="6" type="ORF">OXD698_LOCUS19336</name>
</gene>
<dbReference type="Pfam" id="PF01531">
    <property type="entry name" value="Glyco_transf_11"/>
    <property type="match status" value="1"/>
</dbReference>
<evidence type="ECO:0000256" key="4">
    <source>
        <dbReference type="SAM" id="MobiDB-lite"/>
    </source>
</evidence>
<dbReference type="Proteomes" id="UP000663845">
    <property type="component" value="Unassembled WGS sequence"/>
</dbReference>
<comment type="subcellular location">
    <subcellularLocation>
        <location evidence="3">Golgi apparatus</location>
        <location evidence="3">Golgi stack membrane</location>
        <topology evidence="3">Single-pass type II membrane protein</topology>
    </subcellularLocation>
</comment>
<dbReference type="GO" id="GO:0005975">
    <property type="term" value="P:carbohydrate metabolic process"/>
    <property type="evidence" value="ECO:0007669"/>
    <property type="project" value="InterPro"/>
</dbReference>
<feature type="compositionally biased region" description="Low complexity" evidence="4">
    <location>
        <begin position="277"/>
        <end position="289"/>
    </location>
</feature>
<feature type="region of interest" description="Disordered" evidence="4">
    <location>
        <begin position="331"/>
        <end position="406"/>
    </location>
</feature>
<dbReference type="GO" id="GO:0008107">
    <property type="term" value="F:galactoside 2-alpha-L-fucosyltransferase activity"/>
    <property type="evidence" value="ECO:0007669"/>
    <property type="project" value="InterPro"/>
</dbReference>
<dbReference type="Gene3D" id="3.40.50.11350">
    <property type="match status" value="1"/>
</dbReference>
<evidence type="ECO:0000256" key="2">
    <source>
        <dbReference type="ARBA" id="ARBA00022679"/>
    </source>
</evidence>
<comment type="caution">
    <text evidence="5">The sequence shown here is derived from an EMBL/GenBank/DDBJ whole genome shotgun (WGS) entry which is preliminary data.</text>
</comment>
<keyword evidence="3" id="KW-0325">Glycoprotein</keyword>
<comment type="pathway">
    <text evidence="3">Protein modification; protein glycosylation.</text>
</comment>
<dbReference type="EMBL" id="CAJOAZ010001471">
    <property type="protein sequence ID" value="CAF3819249.1"/>
    <property type="molecule type" value="Genomic_DNA"/>
</dbReference>
<dbReference type="EMBL" id="CAJNOG010000154">
    <property type="protein sequence ID" value="CAF1017120.1"/>
    <property type="molecule type" value="Genomic_DNA"/>
</dbReference>
<feature type="region of interest" description="Disordered" evidence="4">
    <location>
        <begin position="258"/>
        <end position="310"/>
    </location>
</feature>
<evidence type="ECO:0000256" key="1">
    <source>
        <dbReference type="ARBA" id="ARBA00022676"/>
    </source>
</evidence>
<dbReference type="AlphaFoldDB" id="A0A814HYK5"/>
<keyword evidence="1 3" id="KW-0328">Glycosyltransferase</keyword>
<dbReference type="CDD" id="cd11301">
    <property type="entry name" value="Fut1_Fut2_like"/>
    <property type="match status" value="1"/>
</dbReference>
<keyword evidence="2 3" id="KW-0808">Transferase</keyword>
<organism evidence="5 7">
    <name type="scientific">Adineta steineri</name>
    <dbReference type="NCBI Taxonomy" id="433720"/>
    <lineage>
        <taxon>Eukaryota</taxon>
        <taxon>Metazoa</taxon>
        <taxon>Spiralia</taxon>
        <taxon>Gnathifera</taxon>
        <taxon>Rotifera</taxon>
        <taxon>Eurotatoria</taxon>
        <taxon>Bdelloidea</taxon>
        <taxon>Adinetida</taxon>
        <taxon>Adinetidae</taxon>
        <taxon>Adineta</taxon>
    </lineage>
</organism>
<dbReference type="PANTHER" id="PTHR11927:SF9">
    <property type="entry name" value="L-FUCOSYLTRANSFERASE"/>
    <property type="match status" value="1"/>
</dbReference>
<proteinExistence type="inferred from homology"/>
<sequence length="455" mass="52428">MFASAYGLSRSHGCSLYIGDRFKKTLNEVFELNLTNEISKEKVQLLQEEHIVSRFSECDFDVKLMRPEAIQYFELHGYWQAHGYFSRYMDEIRALLSFKQSIVTMALILVSSLLTKPLSANNSTSFEAVKEHIKATSSVTWVGIHIRRGDFRRYVETRVGRTVSSIEYFDKAIAYFTKRYDNQVLFIVASDDKSYCRKVFRNRQQVIVTPDTFTREVDLAVLSLCTDIIASSGTFSWWAAALAGGVVVHDEQYPRYKTKKASSQAKWRQKKKEEQQSTTSTPRTSTSNSNDLRKKEGQRRRRANLLKLTNENNQLRETVRTLTKEIKKLRASRSLTPPHDSPTKVVFDNISPSAKQRAASRIKDKKESLSRGSSYEIRRKPRTFDPTCGPYGNISDPTPDYSGIRRTPLKTVRNRPSLCRILTYRIPDRITPEKIWSDLIATDNRIRPCPDITIF</sequence>
<protein>
    <recommendedName>
        <fullName evidence="3">L-Fucosyltransferase</fullName>
        <ecNumber evidence="3">2.4.1.-</ecNumber>
    </recommendedName>
</protein>
<accession>A0A814HYK5</accession>
<evidence type="ECO:0000256" key="3">
    <source>
        <dbReference type="RuleBase" id="RU363129"/>
    </source>
</evidence>
<keyword evidence="3" id="KW-0812">Transmembrane</keyword>
<keyword evidence="3" id="KW-0333">Golgi apparatus</keyword>
<dbReference type="EC" id="2.4.1.-" evidence="3"/>